<dbReference type="PROSITE" id="PS50112">
    <property type="entry name" value="PAS"/>
    <property type="match status" value="1"/>
</dbReference>
<evidence type="ECO:0000256" key="2">
    <source>
        <dbReference type="ARBA" id="ARBA00012438"/>
    </source>
</evidence>
<dbReference type="SMART" id="SM00091">
    <property type="entry name" value="PAS"/>
    <property type="match status" value="1"/>
</dbReference>
<dbReference type="Gene3D" id="3.30.565.10">
    <property type="entry name" value="Histidine kinase-like ATPase, C-terminal domain"/>
    <property type="match status" value="1"/>
</dbReference>
<evidence type="ECO:0000256" key="6">
    <source>
        <dbReference type="ARBA" id="ARBA00022777"/>
    </source>
</evidence>
<dbReference type="SUPFAM" id="SSF55785">
    <property type="entry name" value="PYP-like sensor domain (PAS domain)"/>
    <property type="match status" value="1"/>
</dbReference>
<reference evidence="11" key="1">
    <citation type="submission" date="2022-08" db="EMBL/GenBank/DDBJ databases">
        <title>Microvirga terrae sp. nov., isolated from soil.</title>
        <authorList>
            <person name="Kim K.H."/>
            <person name="Seo Y.L."/>
            <person name="Kim J.M."/>
            <person name="Lee J.K."/>
            <person name="Han D.M."/>
            <person name="Jeon C.O."/>
        </authorList>
    </citation>
    <scope>NUCLEOTIDE SEQUENCE</scope>
    <source>
        <strain evidence="11">R24</strain>
    </source>
</reference>
<evidence type="ECO:0000256" key="3">
    <source>
        <dbReference type="ARBA" id="ARBA00022553"/>
    </source>
</evidence>
<accession>A0ABY5RTH6</accession>
<keyword evidence="5" id="KW-0547">Nucleotide-binding</keyword>
<dbReference type="Pfam" id="PF02518">
    <property type="entry name" value="HATPase_c"/>
    <property type="match status" value="1"/>
</dbReference>
<evidence type="ECO:0000313" key="11">
    <source>
        <dbReference type="EMBL" id="UVF20560.1"/>
    </source>
</evidence>
<dbReference type="EC" id="2.7.13.3" evidence="2"/>
<sequence length="366" mass="39596">MLAETHVAPSDSQEASFRAAFHSLRVPVLMVDPSRTPAPVVFANPAFFDLTGHSPDEVLGRGWHLLQAPDAGPASFSAIDAALRRGEALETAFRGRRTDGSPFWSTLSLSPVHDEAGQLRSVTVLLNGAGATKPPDRDRFDAGTLLDEKAERRIQDLRLALEQKTALLHEVEHRAKNSLQMIASLVLLKARRLQDPEARKVLQDLAERVGALAAAHRLLHGAGDTTRFNLKEFATELAGDLAATLPKGQVDLDLQAEPLGVPAAKAAALALLLNEVVGNAVKHAFPNGRRGRLTIAIERVENGVQIAVEDDGVGLDHSPPPEGSFGKTLITMLVHQLKGRLTWHDREPGTRAEIVIPVDAEETRFE</sequence>
<dbReference type="SUPFAM" id="SSF55874">
    <property type="entry name" value="ATPase domain of HSP90 chaperone/DNA topoisomerase II/histidine kinase"/>
    <property type="match status" value="1"/>
</dbReference>
<comment type="catalytic activity">
    <reaction evidence="1">
        <text>ATP + protein L-histidine = ADP + protein N-phospho-L-histidine.</text>
        <dbReference type="EC" id="2.7.13.3"/>
    </reaction>
</comment>
<dbReference type="SMART" id="SM00387">
    <property type="entry name" value="HATPase_c"/>
    <property type="match status" value="1"/>
</dbReference>
<dbReference type="NCBIfam" id="TIGR00229">
    <property type="entry name" value="sensory_box"/>
    <property type="match status" value="1"/>
</dbReference>
<proteinExistence type="predicted"/>
<dbReference type="InterPro" id="IPR035965">
    <property type="entry name" value="PAS-like_dom_sf"/>
</dbReference>
<dbReference type="PROSITE" id="PS50109">
    <property type="entry name" value="HIS_KIN"/>
    <property type="match status" value="1"/>
</dbReference>
<evidence type="ECO:0000313" key="12">
    <source>
        <dbReference type="Proteomes" id="UP001017257"/>
    </source>
</evidence>
<evidence type="ECO:0000256" key="8">
    <source>
        <dbReference type="SAM" id="Coils"/>
    </source>
</evidence>
<feature type="domain" description="Histidine kinase" evidence="9">
    <location>
        <begin position="170"/>
        <end position="360"/>
    </location>
</feature>
<evidence type="ECO:0000259" key="9">
    <source>
        <dbReference type="PROSITE" id="PS50109"/>
    </source>
</evidence>
<keyword evidence="3" id="KW-0597">Phosphoprotein</keyword>
<keyword evidence="6" id="KW-0418">Kinase</keyword>
<dbReference type="InterPro" id="IPR011495">
    <property type="entry name" value="Sig_transdc_His_kin_sub2_dim/P"/>
</dbReference>
<dbReference type="CDD" id="cd00130">
    <property type="entry name" value="PAS"/>
    <property type="match status" value="1"/>
</dbReference>
<keyword evidence="4" id="KW-0808">Transferase</keyword>
<dbReference type="PANTHER" id="PTHR41523:SF8">
    <property type="entry name" value="ETHYLENE RESPONSE SENSOR PROTEIN"/>
    <property type="match status" value="1"/>
</dbReference>
<name>A0ABY5RTH6_9HYPH</name>
<dbReference type="InterPro" id="IPR000014">
    <property type="entry name" value="PAS"/>
</dbReference>
<evidence type="ECO:0000259" key="10">
    <source>
        <dbReference type="PROSITE" id="PS50112"/>
    </source>
</evidence>
<evidence type="ECO:0000256" key="5">
    <source>
        <dbReference type="ARBA" id="ARBA00022741"/>
    </source>
</evidence>
<dbReference type="InterPro" id="IPR036890">
    <property type="entry name" value="HATPase_C_sf"/>
</dbReference>
<dbReference type="PANTHER" id="PTHR41523">
    <property type="entry name" value="TWO-COMPONENT SYSTEM SENSOR PROTEIN"/>
    <property type="match status" value="1"/>
</dbReference>
<protein>
    <recommendedName>
        <fullName evidence="2">histidine kinase</fullName>
        <ecNumber evidence="2">2.7.13.3</ecNumber>
    </recommendedName>
</protein>
<keyword evidence="7" id="KW-0067">ATP-binding</keyword>
<dbReference type="Proteomes" id="UP001017257">
    <property type="component" value="Chromosome"/>
</dbReference>
<keyword evidence="8" id="KW-0175">Coiled coil</keyword>
<feature type="coiled-coil region" evidence="8">
    <location>
        <begin position="147"/>
        <end position="174"/>
    </location>
</feature>
<dbReference type="InterPro" id="IPR013655">
    <property type="entry name" value="PAS_fold_3"/>
</dbReference>
<organism evidence="11 12">
    <name type="scientific">Microvirga terrae</name>
    <dbReference type="NCBI Taxonomy" id="2740529"/>
    <lineage>
        <taxon>Bacteria</taxon>
        <taxon>Pseudomonadati</taxon>
        <taxon>Pseudomonadota</taxon>
        <taxon>Alphaproteobacteria</taxon>
        <taxon>Hyphomicrobiales</taxon>
        <taxon>Methylobacteriaceae</taxon>
        <taxon>Microvirga</taxon>
    </lineage>
</organism>
<gene>
    <name evidence="11" type="ORF">HPT29_005350</name>
</gene>
<dbReference type="InterPro" id="IPR005467">
    <property type="entry name" value="His_kinase_dom"/>
</dbReference>
<keyword evidence="12" id="KW-1185">Reference proteome</keyword>
<dbReference type="EMBL" id="CP102845">
    <property type="protein sequence ID" value="UVF20560.1"/>
    <property type="molecule type" value="Genomic_DNA"/>
</dbReference>
<dbReference type="InterPro" id="IPR003594">
    <property type="entry name" value="HATPase_dom"/>
</dbReference>
<dbReference type="Gene3D" id="3.30.450.20">
    <property type="entry name" value="PAS domain"/>
    <property type="match status" value="1"/>
</dbReference>
<dbReference type="RefSeq" id="WP_173948486.1">
    <property type="nucleotide sequence ID" value="NZ_CP102845.1"/>
</dbReference>
<dbReference type="Pfam" id="PF07568">
    <property type="entry name" value="HisKA_2"/>
    <property type="match status" value="1"/>
</dbReference>
<evidence type="ECO:0000256" key="1">
    <source>
        <dbReference type="ARBA" id="ARBA00000085"/>
    </source>
</evidence>
<evidence type="ECO:0000256" key="4">
    <source>
        <dbReference type="ARBA" id="ARBA00022679"/>
    </source>
</evidence>
<feature type="domain" description="PAS" evidence="10">
    <location>
        <begin position="13"/>
        <end position="86"/>
    </location>
</feature>
<evidence type="ECO:0000256" key="7">
    <source>
        <dbReference type="ARBA" id="ARBA00022840"/>
    </source>
</evidence>
<dbReference type="Pfam" id="PF08447">
    <property type="entry name" value="PAS_3"/>
    <property type="match status" value="1"/>
</dbReference>